<evidence type="ECO:0000313" key="1">
    <source>
        <dbReference type="EMBL" id="GFY37574.1"/>
    </source>
</evidence>
<gene>
    <name evidence="1" type="primary">AVEN_228811_1</name>
    <name evidence="1" type="ORF">TNIN_6851</name>
</gene>
<comment type="caution">
    <text evidence="1">The sequence shown here is derived from an EMBL/GenBank/DDBJ whole genome shotgun (WGS) entry which is preliminary data.</text>
</comment>
<reference evidence="1" key="1">
    <citation type="submission" date="2020-08" db="EMBL/GenBank/DDBJ databases">
        <title>Multicomponent nature underlies the extraordinary mechanical properties of spider dragline silk.</title>
        <authorList>
            <person name="Kono N."/>
            <person name="Nakamura H."/>
            <person name="Mori M."/>
            <person name="Yoshida Y."/>
            <person name="Ohtoshi R."/>
            <person name="Malay A.D."/>
            <person name="Moran D.A.P."/>
            <person name="Tomita M."/>
            <person name="Numata K."/>
            <person name="Arakawa K."/>
        </authorList>
    </citation>
    <scope>NUCLEOTIDE SEQUENCE</scope>
</reference>
<dbReference type="Proteomes" id="UP000886998">
    <property type="component" value="Unassembled WGS sequence"/>
</dbReference>
<keyword evidence="2" id="KW-1185">Reference proteome</keyword>
<dbReference type="OrthoDB" id="6428879at2759"/>
<evidence type="ECO:0000313" key="2">
    <source>
        <dbReference type="Proteomes" id="UP000886998"/>
    </source>
</evidence>
<protein>
    <submittedName>
        <fullName evidence="1">Uncharacterized protein</fullName>
    </submittedName>
</protein>
<proteinExistence type="predicted"/>
<name>A0A8X6WNN4_9ARAC</name>
<dbReference type="EMBL" id="BMAV01000366">
    <property type="protein sequence ID" value="GFY37574.1"/>
    <property type="molecule type" value="Genomic_DNA"/>
</dbReference>
<dbReference type="AlphaFoldDB" id="A0A8X6WNN4"/>
<accession>A0A8X6WNN4</accession>
<organism evidence="1 2">
    <name type="scientific">Trichonephila inaurata madagascariensis</name>
    <dbReference type="NCBI Taxonomy" id="2747483"/>
    <lineage>
        <taxon>Eukaryota</taxon>
        <taxon>Metazoa</taxon>
        <taxon>Ecdysozoa</taxon>
        <taxon>Arthropoda</taxon>
        <taxon>Chelicerata</taxon>
        <taxon>Arachnida</taxon>
        <taxon>Araneae</taxon>
        <taxon>Araneomorphae</taxon>
        <taxon>Entelegynae</taxon>
        <taxon>Araneoidea</taxon>
        <taxon>Nephilidae</taxon>
        <taxon>Trichonephila</taxon>
        <taxon>Trichonephila inaurata</taxon>
    </lineage>
</organism>
<sequence>MAAPLFVLKTLQSFWILPMNLYPNWSLLHLYLFDCLTTDAKHTFAEALKVFFKTEAPLTVACEHDSWTTVMGNSKIIMPSLEDAATFQLYATPYFVSDPSLVAAYLQGRARAASDYIFMYKNSVLYLDKNDLPSSGRCYFEPFQNCSKYPIYLLSNELMQQVLSVASEWKTRRDVVTILFLTQETIALPKMIPFQPVGFPHLPATNGPFPQESFKNAFPCVTLVV</sequence>